<accession>A0ABY7IUX3</accession>
<dbReference type="GeneID" id="301329260"/>
<evidence type="ECO:0000313" key="2">
    <source>
        <dbReference type="Proteomes" id="UP001210169"/>
    </source>
</evidence>
<reference evidence="1 2" key="1">
    <citation type="submission" date="2022-12" db="EMBL/GenBank/DDBJ databases">
        <authorList>
            <person name="Ruckert C."/>
            <person name="Busche T."/>
            <person name="Kalinowski J."/>
            <person name="Wittmann C."/>
        </authorList>
    </citation>
    <scope>NUCLEOTIDE SEQUENCE [LARGE SCALE GENOMIC DNA]</scope>
    <source>
        <strain evidence="1 2">DSM 40276</strain>
    </source>
</reference>
<keyword evidence="2" id="KW-1185">Reference proteome</keyword>
<name>A0ABY7IUX3_STRNI</name>
<dbReference type="EMBL" id="CP114203">
    <property type="protein sequence ID" value="WAU02088.1"/>
    <property type="molecule type" value="Genomic_DNA"/>
</dbReference>
<dbReference type="RefSeq" id="WP_109886402.1">
    <property type="nucleotide sequence ID" value="NZ_CP114203.1"/>
</dbReference>
<protein>
    <submittedName>
        <fullName evidence="1">Uncharacterized protein</fullName>
    </submittedName>
</protein>
<sequence>MRPPLGEQAITVVLPADFAAFCQLHHEIYQHFAQQLLVDHDTAADAVQRALGDLAASWTQALAGYRTTAIAWEALTGRIRRARTPASTPASALYSFVPAAEADAAVLHRVIGLSLATTADTLGTEATTVASLLATFDRRLAGESAVALRACWQAATHRCCVHIGSRSGLPRGLPTATTV</sequence>
<gene>
    <name evidence="1" type="ORF">STRNI_000039</name>
</gene>
<organism evidence="1 2">
    <name type="scientific">Streptomyces nigrescens</name>
    <dbReference type="NCBI Taxonomy" id="1920"/>
    <lineage>
        <taxon>Bacteria</taxon>
        <taxon>Bacillati</taxon>
        <taxon>Actinomycetota</taxon>
        <taxon>Actinomycetes</taxon>
        <taxon>Kitasatosporales</taxon>
        <taxon>Streptomycetaceae</taxon>
        <taxon>Streptomyces</taxon>
    </lineage>
</organism>
<proteinExistence type="predicted"/>
<evidence type="ECO:0000313" key="1">
    <source>
        <dbReference type="EMBL" id="WAU02088.1"/>
    </source>
</evidence>
<dbReference type="Proteomes" id="UP001210169">
    <property type="component" value="Chromosome"/>
</dbReference>